<reference evidence="1" key="1">
    <citation type="journal article" date="2015" name="Nature">
        <title>Complex archaea that bridge the gap between prokaryotes and eukaryotes.</title>
        <authorList>
            <person name="Spang A."/>
            <person name="Saw J.H."/>
            <person name="Jorgensen S.L."/>
            <person name="Zaremba-Niedzwiedzka K."/>
            <person name="Martijn J."/>
            <person name="Lind A.E."/>
            <person name="van Eijk R."/>
            <person name="Schleper C."/>
            <person name="Guy L."/>
            <person name="Ettema T.J."/>
        </authorList>
    </citation>
    <scope>NUCLEOTIDE SEQUENCE</scope>
</reference>
<name>A0A0F9J421_9ZZZZ</name>
<gene>
    <name evidence="1" type="ORF">LCGC14_1801850</name>
</gene>
<accession>A0A0F9J421</accession>
<feature type="non-terminal residue" evidence="1">
    <location>
        <position position="170"/>
    </location>
</feature>
<protein>
    <submittedName>
        <fullName evidence="1">Uncharacterized protein</fullName>
    </submittedName>
</protein>
<comment type="caution">
    <text evidence="1">The sequence shown here is derived from an EMBL/GenBank/DDBJ whole genome shotgun (WGS) entry which is preliminary data.</text>
</comment>
<sequence>MAKPYINKLNKYRSYSYHHILFACDSSSTAESVAKLDNFSEFISGNRFRTFRGRDSDRPLKSRGGGDYVVLINGITDVDFFIESANWYSLLMPRSGSGIPSFAMGSEGELKIVEPQGARFFNVLDKTFDVLGSDPSGLIFMLKTFFVGITDKGKVELITNVKPFMFIPYD</sequence>
<organism evidence="1">
    <name type="scientific">marine sediment metagenome</name>
    <dbReference type="NCBI Taxonomy" id="412755"/>
    <lineage>
        <taxon>unclassified sequences</taxon>
        <taxon>metagenomes</taxon>
        <taxon>ecological metagenomes</taxon>
    </lineage>
</organism>
<proteinExistence type="predicted"/>
<dbReference type="AlphaFoldDB" id="A0A0F9J421"/>
<dbReference type="EMBL" id="LAZR01017372">
    <property type="protein sequence ID" value="KKM00691.1"/>
    <property type="molecule type" value="Genomic_DNA"/>
</dbReference>
<evidence type="ECO:0000313" key="1">
    <source>
        <dbReference type="EMBL" id="KKM00691.1"/>
    </source>
</evidence>
<dbReference type="PROSITE" id="PS51257">
    <property type="entry name" value="PROKAR_LIPOPROTEIN"/>
    <property type="match status" value="1"/>
</dbReference>